<dbReference type="STRING" id="13333.U5DCS3"/>
<dbReference type="HOGENOM" id="CLU_036675_0_1_1"/>
<dbReference type="Gene3D" id="1.20.120.1770">
    <property type="match status" value="1"/>
</dbReference>
<dbReference type="Gramene" id="ERN20339">
    <property type="protein sequence ID" value="ERN20339"/>
    <property type="gene ID" value="AMTR_s00066p00196090"/>
</dbReference>
<feature type="transmembrane region" description="Helical" evidence="9">
    <location>
        <begin position="218"/>
        <end position="239"/>
    </location>
</feature>
<keyword evidence="13" id="KW-1185">Reference proteome</keyword>
<organism evidence="12 13">
    <name type="scientific">Amborella trichopoda</name>
    <dbReference type="NCBI Taxonomy" id="13333"/>
    <lineage>
        <taxon>Eukaryota</taxon>
        <taxon>Viridiplantae</taxon>
        <taxon>Streptophyta</taxon>
        <taxon>Embryophyta</taxon>
        <taxon>Tracheophyta</taxon>
        <taxon>Spermatophyta</taxon>
        <taxon>Magnoliopsida</taxon>
        <taxon>Amborellales</taxon>
        <taxon>Amborellaceae</taxon>
        <taxon>Amborella</taxon>
    </lineage>
</organism>
<feature type="domain" description="DOMON" evidence="10">
    <location>
        <begin position="1"/>
        <end position="75"/>
    </location>
</feature>
<dbReference type="PANTHER" id="PTHR23130:SF171">
    <property type="entry name" value="OS01G0895300 PROTEIN"/>
    <property type="match status" value="1"/>
</dbReference>
<feature type="binding site" description="axial binding residue" evidence="8">
    <location>
        <position position="220"/>
    </location>
    <ligand>
        <name>heme b</name>
        <dbReference type="ChEBI" id="CHEBI:60344"/>
        <label>1</label>
    </ligand>
    <ligandPart>
        <name>Fe</name>
        <dbReference type="ChEBI" id="CHEBI:18248"/>
    </ligandPart>
</feature>
<evidence type="ECO:0000313" key="13">
    <source>
        <dbReference type="Proteomes" id="UP000017836"/>
    </source>
</evidence>
<dbReference type="PANTHER" id="PTHR23130">
    <property type="entry name" value="CYTOCHROME B561 AND DOMON DOMAIN-CONTAINING PROTEIN"/>
    <property type="match status" value="1"/>
</dbReference>
<evidence type="ECO:0000256" key="9">
    <source>
        <dbReference type="SAM" id="Phobius"/>
    </source>
</evidence>
<proteinExistence type="predicted"/>
<name>U5DCS3_AMBTC</name>
<keyword evidence="3 9" id="KW-0812">Transmembrane</keyword>
<feature type="binding site" description="axial binding residue" evidence="8">
    <location>
        <position position="184"/>
    </location>
    <ligand>
        <name>heme b</name>
        <dbReference type="ChEBI" id="CHEBI:60344"/>
        <label>1</label>
    </ligand>
    <ligandPart>
        <name>Fe</name>
        <dbReference type="ChEBI" id="CHEBI:18248"/>
    </ligandPart>
</feature>
<keyword evidence="4" id="KW-0732">Signal</keyword>
<dbReference type="EMBL" id="KI392060">
    <property type="protein sequence ID" value="ERN20339.1"/>
    <property type="molecule type" value="Genomic_DNA"/>
</dbReference>
<dbReference type="PROSITE" id="PS50836">
    <property type="entry name" value="DOMON"/>
    <property type="match status" value="1"/>
</dbReference>
<sequence length="275" mass="30161">MVGSSAVVGWLPTNGNGVIKQYYLGGKSTPQVNPDQGDLPLDNSSLVLVSQSSRLYLAFQLQTGMPRTRLLYALGSPNDIPSSNARISQHQDMISTSIEYSTGTSSTTGTPYTTLRRTHGLLNLVGWGILLPIGAIAARFLRQWDPLWFYLHLGFQTTGFALGLAGVISGFRLYDKLAADVPKHRAIGISILVIGCLQVMAILARPDKASKVRKYWNWYHHWMGRGLVILAAANIFYGIHLGEDKPKAWNVGYGASLGVLATIAFVLQLRMWMAK</sequence>
<evidence type="ECO:0000259" key="10">
    <source>
        <dbReference type="PROSITE" id="PS50836"/>
    </source>
</evidence>
<feature type="transmembrane region" description="Helical" evidence="9">
    <location>
        <begin position="121"/>
        <end position="141"/>
    </location>
</feature>
<evidence type="ECO:0000256" key="3">
    <source>
        <dbReference type="ARBA" id="ARBA00022692"/>
    </source>
</evidence>
<reference evidence="13" key="1">
    <citation type="journal article" date="2013" name="Science">
        <title>The Amborella genome and the evolution of flowering plants.</title>
        <authorList>
            <consortium name="Amborella Genome Project"/>
        </authorList>
    </citation>
    <scope>NUCLEOTIDE SEQUENCE [LARGE SCALE GENOMIC DNA]</scope>
</reference>
<keyword evidence="7 9" id="KW-0472">Membrane</keyword>
<dbReference type="SMART" id="SM00665">
    <property type="entry name" value="B561"/>
    <property type="match status" value="1"/>
</dbReference>
<evidence type="ECO:0000256" key="1">
    <source>
        <dbReference type="ARBA" id="ARBA00004370"/>
    </source>
</evidence>
<feature type="transmembrane region" description="Helical" evidence="9">
    <location>
        <begin position="186"/>
        <end position="206"/>
    </location>
</feature>
<dbReference type="CDD" id="cd08760">
    <property type="entry name" value="Cyt_b561_FRRS1_like"/>
    <property type="match status" value="1"/>
</dbReference>
<keyword evidence="2" id="KW-0813">Transport</keyword>
<dbReference type="InterPro" id="IPR017214">
    <property type="entry name" value="UCP037471"/>
</dbReference>
<keyword evidence="6 9" id="KW-1133">Transmembrane helix</keyword>
<feature type="domain" description="Cytochrome b561" evidence="11">
    <location>
        <begin position="81"/>
        <end position="275"/>
    </location>
</feature>
<dbReference type="PIRSF" id="PIRSF037471">
    <property type="entry name" value="UCP037471"/>
    <property type="match status" value="1"/>
</dbReference>
<keyword evidence="5" id="KW-0249">Electron transport</keyword>
<keyword evidence="8" id="KW-0479">Metal-binding</keyword>
<evidence type="ECO:0000259" key="11">
    <source>
        <dbReference type="PROSITE" id="PS50939"/>
    </source>
</evidence>
<dbReference type="PROSITE" id="PS50939">
    <property type="entry name" value="CYTOCHROME_B561"/>
    <property type="match status" value="1"/>
</dbReference>
<dbReference type="GO" id="GO:0016020">
    <property type="term" value="C:membrane"/>
    <property type="evidence" value="ECO:0007669"/>
    <property type="project" value="UniProtKB-SubCell"/>
</dbReference>
<comment type="subcellular location">
    <subcellularLocation>
        <location evidence="1">Membrane</location>
    </subcellularLocation>
</comment>
<keyword evidence="8" id="KW-0408">Iron</keyword>
<evidence type="ECO:0000313" key="12">
    <source>
        <dbReference type="EMBL" id="ERN20339.1"/>
    </source>
</evidence>
<gene>
    <name evidence="12" type="ORF">AMTR_s00066p00196090</name>
</gene>
<evidence type="ECO:0000256" key="5">
    <source>
        <dbReference type="ARBA" id="ARBA00022982"/>
    </source>
</evidence>
<dbReference type="eggNOG" id="KOG4293">
    <property type="taxonomic scope" value="Eukaryota"/>
</dbReference>
<evidence type="ECO:0008006" key="14">
    <source>
        <dbReference type="Google" id="ProtNLM"/>
    </source>
</evidence>
<feature type="transmembrane region" description="Helical" evidence="9">
    <location>
        <begin position="147"/>
        <end position="174"/>
    </location>
</feature>
<evidence type="ECO:0000256" key="8">
    <source>
        <dbReference type="PIRSR" id="PIRSR037471-1"/>
    </source>
</evidence>
<dbReference type="InterPro" id="IPR006593">
    <property type="entry name" value="Cyt_b561/ferric_Rdtase_TM"/>
</dbReference>
<evidence type="ECO:0000256" key="7">
    <source>
        <dbReference type="ARBA" id="ARBA00023136"/>
    </source>
</evidence>
<feature type="transmembrane region" description="Helical" evidence="9">
    <location>
        <begin position="251"/>
        <end position="273"/>
    </location>
</feature>
<dbReference type="AlphaFoldDB" id="U5DCS3"/>
<dbReference type="GO" id="GO:0046872">
    <property type="term" value="F:metal ion binding"/>
    <property type="evidence" value="ECO:0007669"/>
    <property type="project" value="UniProtKB-KW"/>
</dbReference>
<evidence type="ECO:0000256" key="2">
    <source>
        <dbReference type="ARBA" id="ARBA00022448"/>
    </source>
</evidence>
<dbReference type="Proteomes" id="UP000017836">
    <property type="component" value="Unassembled WGS sequence"/>
</dbReference>
<accession>U5DCS3</accession>
<dbReference type="InterPro" id="IPR005018">
    <property type="entry name" value="DOMON_domain"/>
</dbReference>
<protein>
    <recommendedName>
        <fullName evidence="14">Cytochrome b561 domain-containing protein</fullName>
    </recommendedName>
</protein>
<feature type="binding site" description="axial binding residue" evidence="8">
    <location>
        <position position="119"/>
    </location>
    <ligand>
        <name>heme b</name>
        <dbReference type="ChEBI" id="CHEBI:60344"/>
        <label>1</label>
    </ligand>
    <ligandPart>
        <name>Fe</name>
        <dbReference type="ChEBI" id="CHEBI:18248"/>
    </ligandPart>
</feature>
<feature type="binding site" description="axial binding residue" evidence="8">
    <location>
        <position position="152"/>
    </location>
    <ligand>
        <name>heme b</name>
        <dbReference type="ChEBI" id="CHEBI:60344"/>
        <label>1</label>
    </ligand>
    <ligandPart>
        <name>Fe</name>
        <dbReference type="ChEBI" id="CHEBI:18248"/>
    </ligandPart>
</feature>
<evidence type="ECO:0000256" key="4">
    <source>
        <dbReference type="ARBA" id="ARBA00022729"/>
    </source>
</evidence>
<evidence type="ECO:0000256" key="6">
    <source>
        <dbReference type="ARBA" id="ARBA00022989"/>
    </source>
</evidence>
<dbReference type="OMA" id="CFQAWPS"/>